<evidence type="ECO:0000313" key="3">
    <source>
        <dbReference type="Proteomes" id="UP001596074"/>
    </source>
</evidence>
<name>A0ABW1A641_9ACTN</name>
<keyword evidence="1" id="KW-0812">Transmembrane</keyword>
<protein>
    <submittedName>
        <fullName evidence="2">DUF6297 family protein</fullName>
    </submittedName>
</protein>
<sequence>MRTWTDRYSAAFAFATVAMLLLPMLGAVLSSLARPVDPSRVGAGVALVLLAYAGYLALVRRFGPVATSAADAAWRVLSPLPRRGVLRRTVGVLVAVALASGLILAVGGLSAVGVRDQFALRVLTAGVTGISATVGGMAVAVLAQASPAWDVWLLGVIVALVVLAVLAAVLGTGPPASLAGVPAAAVAAVLVRLAWAALERVPARSILDASTRAGRVVTAAFLVDPSALSWIAEDEHWRRRRLRSRPWPRRFPGALVLAWSDWRRLARRPGRWALLAAGVVLPVLTARAGGGITVVTVAVVAVGAFAAAAACTAGARRDVDDPSLVRLSGVGVRAALAARALLPALVGGAWLSLALTGLVVVGALGAGPWWLFGPAAAPALAAGALRMARRGPVDYSMPLVPIPGGAMVSAPMLWAVTGVDLAALGCVPVLSALWAQPHALGPSLVAQAVSGALVAAVFLLPRRSS</sequence>
<evidence type="ECO:0000256" key="1">
    <source>
        <dbReference type="SAM" id="Phobius"/>
    </source>
</evidence>
<feature type="transmembrane region" description="Helical" evidence="1">
    <location>
        <begin position="272"/>
        <end position="289"/>
    </location>
</feature>
<feature type="transmembrane region" description="Helical" evidence="1">
    <location>
        <begin position="408"/>
        <end position="434"/>
    </location>
</feature>
<reference evidence="3" key="1">
    <citation type="journal article" date="2019" name="Int. J. Syst. Evol. Microbiol.">
        <title>The Global Catalogue of Microorganisms (GCM) 10K type strain sequencing project: providing services to taxonomists for standard genome sequencing and annotation.</title>
        <authorList>
            <consortium name="The Broad Institute Genomics Platform"/>
            <consortium name="The Broad Institute Genome Sequencing Center for Infectious Disease"/>
            <person name="Wu L."/>
            <person name="Ma J."/>
        </authorList>
    </citation>
    <scope>NUCLEOTIDE SEQUENCE [LARGE SCALE GENOMIC DNA]</scope>
    <source>
        <strain evidence="3">KCTC 42087</strain>
    </source>
</reference>
<dbReference type="RefSeq" id="WP_378286199.1">
    <property type="nucleotide sequence ID" value="NZ_JBHSON010000053.1"/>
</dbReference>
<feature type="transmembrane region" description="Helical" evidence="1">
    <location>
        <begin position="295"/>
        <end position="315"/>
    </location>
</feature>
<proteinExistence type="predicted"/>
<feature type="transmembrane region" description="Helical" evidence="1">
    <location>
        <begin position="369"/>
        <end position="388"/>
    </location>
</feature>
<evidence type="ECO:0000313" key="2">
    <source>
        <dbReference type="EMBL" id="MFC5750457.1"/>
    </source>
</evidence>
<dbReference type="Proteomes" id="UP001596074">
    <property type="component" value="Unassembled WGS sequence"/>
</dbReference>
<feature type="transmembrane region" description="Helical" evidence="1">
    <location>
        <begin position="149"/>
        <end position="170"/>
    </location>
</feature>
<comment type="caution">
    <text evidence="2">The sequence shown here is derived from an EMBL/GenBank/DDBJ whole genome shotgun (WGS) entry which is preliminary data.</text>
</comment>
<feature type="transmembrane region" description="Helical" evidence="1">
    <location>
        <begin position="336"/>
        <end position="363"/>
    </location>
</feature>
<gene>
    <name evidence="2" type="ORF">ACFPZN_32945</name>
</gene>
<feature type="transmembrane region" description="Helical" evidence="1">
    <location>
        <begin position="440"/>
        <end position="460"/>
    </location>
</feature>
<feature type="transmembrane region" description="Helical" evidence="1">
    <location>
        <begin position="90"/>
        <end position="112"/>
    </location>
</feature>
<dbReference type="EMBL" id="JBHSON010000053">
    <property type="protein sequence ID" value="MFC5750457.1"/>
    <property type="molecule type" value="Genomic_DNA"/>
</dbReference>
<organism evidence="2 3">
    <name type="scientific">Actinomadura rugatobispora</name>
    <dbReference type="NCBI Taxonomy" id="1994"/>
    <lineage>
        <taxon>Bacteria</taxon>
        <taxon>Bacillati</taxon>
        <taxon>Actinomycetota</taxon>
        <taxon>Actinomycetes</taxon>
        <taxon>Streptosporangiales</taxon>
        <taxon>Thermomonosporaceae</taxon>
        <taxon>Actinomadura</taxon>
    </lineage>
</organism>
<keyword evidence="1" id="KW-1133">Transmembrane helix</keyword>
<feature type="transmembrane region" description="Helical" evidence="1">
    <location>
        <begin position="118"/>
        <end position="142"/>
    </location>
</feature>
<accession>A0ABW1A641</accession>
<feature type="transmembrane region" description="Helical" evidence="1">
    <location>
        <begin position="40"/>
        <end position="58"/>
    </location>
</feature>
<dbReference type="InterPro" id="IPR046264">
    <property type="entry name" value="DUF6297"/>
</dbReference>
<keyword evidence="1" id="KW-0472">Membrane</keyword>
<keyword evidence="3" id="KW-1185">Reference proteome</keyword>
<feature type="transmembrane region" description="Helical" evidence="1">
    <location>
        <begin position="176"/>
        <end position="195"/>
    </location>
</feature>
<dbReference type="Pfam" id="PF19814">
    <property type="entry name" value="DUF6297"/>
    <property type="match status" value="1"/>
</dbReference>